<feature type="compositionally biased region" description="Pro residues" evidence="10">
    <location>
        <begin position="704"/>
        <end position="713"/>
    </location>
</feature>
<feature type="compositionally biased region" description="Polar residues" evidence="10">
    <location>
        <begin position="1"/>
        <end position="18"/>
    </location>
</feature>
<evidence type="ECO:0000256" key="5">
    <source>
        <dbReference type="ARBA" id="ARBA00022842"/>
    </source>
</evidence>
<accession>A0A165U459</accession>
<evidence type="ECO:0000256" key="3">
    <source>
        <dbReference type="ARBA" id="ARBA00022723"/>
    </source>
</evidence>
<evidence type="ECO:0000256" key="7">
    <source>
        <dbReference type="PIRSR" id="PIRSR604808-1"/>
    </source>
</evidence>
<dbReference type="SMART" id="SM00906">
    <property type="entry name" value="Fungal_trans"/>
    <property type="match status" value="1"/>
</dbReference>
<dbReference type="CDD" id="cd12148">
    <property type="entry name" value="fungal_TF_MHR"/>
    <property type="match status" value="1"/>
</dbReference>
<keyword evidence="3 8" id="KW-0479">Metal-binding</keyword>
<feature type="region of interest" description="Disordered" evidence="10">
    <location>
        <begin position="103"/>
        <end position="141"/>
    </location>
</feature>
<feature type="region of interest" description="Disordered" evidence="10">
    <location>
        <begin position="1"/>
        <end position="40"/>
    </location>
</feature>
<dbReference type="InterPro" id="IPR004808">
    <property type="entry name" value="AP_endonuc_1"/>
</dbReference>
<feature type="domain" description="Zn(2)-C6 fungal-type" evidence="11">
    <location>
        <begin position="44"/>
        <end position="73"/>
    </location>
</feature>
<evidence type="ECO:0000256" key="2">
    <source>
        <dbReference type="ARBA" id="ARBA00007092"/>
    </source>
</evidence>
<dbReference type="Gene3D" id="4.10.240.10">
    <property type="entry name" value="Zn(2)-C6 fungal-type DNA-binding domain"/>
    <property type="match status" value="1"/>
</dbReference>
<name>A0A165U459_9APHY</name>
<dbReference type="PROSITE" id="PS00463">
    <property type="entry name" value="ZN2_CY6_FUNGAL_1"/>
    <property type="match status" value="1"/>
</dbReference>
<dbReference type="CDD" id="cd00067">
    <property type="entry name" value="GAL4"/>
    <property type="match status" value="1"/>
</dbReference>
<dbReference type="InterPro" id="IPR007219">
    <property type="entry name" value="XnlR_reg_dom"/>
</dbReference>
<dbReference type="GO" id="GO:0003677">
    <property type="term" value="F:DNA binding"/>
    <property type="evidence" value="ECO:0007669"/>
    <property type="project" value="InterPro"/>
</dbReference>
<keyword evidence="5 8" id="KW-0460">Magnesium</keyword>
<comment type="cofactor">
    <cofactor evidence="8">
        <name>Mg(2+)</name>
        <dbReference type="ChEBI" id="CHEBI:18420"/>
    </cofactor>
    <cofactor evidence="8">
        <name>Mn(2+)</name>
        <dbReference type="ChEBI" id="CHEBI:29035"/>
    </cofactor>
    <text evidence="8">Probably binds two magnesium or manganese ions per subunit.</text>
</comment>
<feature type="active site" description="Proton acceptor" evidence="7">
    <location>
        <position position="1169"/>
    </location>
</feature>
<dbReference type="Pfam" id="PF03372">
    <property type="entry name" value="Exo_endo_phos"/>
    <property type="match status" value="1"/>
</dbReference>
<dbReference type="AlphaFoldDB" id="A0A165U459"/>
<proteinExistence type="inferred from homology"/>
<organism evidence="12 13">
    <name type="scientific">Daedalea quercina L-15889</name>
    <dbReference type="NCBI Taxonomy" id="1314783"/>
    <lineage>
        <taxon>Eukaryota</taxon>
        <taxon>Fungi</taxon>
        <taxon>Dikarya</taxon>
        <taxon>Basidiomycota</taxon>
        <taxon>Agaricomycotina</taxon>
        <taxon>Agaricomycetes</taxon>
        <taxon>Polyporales</taxon>
        <taxon>Fomitopsis</taxon>
    </lineage>
</organism>
<keyword evidence="8" id="KW-0464">Manganese</keyword>
<comment type="subcellular location">
    <subcellularLocation>
        <location evidence="1">Nucleus</location>
    </subcellularLocation>
</comment>
<feature type="binding site" evidence="8">
    <location>
        <position position="937"/>
    </location>
    <ligand>
        <name>Mg(2+)</name>
        <dbReference type="ChEBI" id="CHEBI:18420"/>
        <label>1</label>
    </ligand>
</feature>
<evidence type="ECO:0000256" key="6">
    <source>
        <dbReference type="ARBA" id="ARBA00023242"/>
    </source>
</evidence>
<evidence type="ECO:0000313" key="12">
    <source>
        <dbReference type="EMBL" id="KZT74376.1"/>
    </source>
</evidence>
<feature type="compositionally biased region" description="Low complexity" evidence="10">
    <location>
        <begin position="726"/>
        <end position="738"/>
    </location>
</feature>
<feature type="active site" evidence="7">
    <location>
        <position position="1021"/>
    </location>
</feature>
<feature type="compositionally biased region" description="Polar residues" evidence="10">
    <location>
        <begin position="870"/>
        <end position="887"/>
    </location>
</feature>
<feature type="region of interest" description="Disordered" evidence="10">
    <location>
        <begin position="1220"/>
        <end position="1258"/>
    </location>
</feature>
<feature type="active site" description="Proton donor/acceptor" evidence="7">
    <location>
        <position position="1072"/>
    </location>
</feature>
<feature type="region of interest" description="Disordered" evidence="10">
    <location>
        <begin position="845"/>
        <end position="887"/>
    </location>
</feature>
<feature type="binding site" evidence="8">
    <location>
        <position position="891"/>
    </location>
    <ligand>
        <name>Mg(2+)</name>
        <dbReference type="ChEBI" id="CHEBI:18420"/>
        <label>1</label>
    </ligand>
</feature>
<sequence>MVKNTSRMMTPDSGTPGPSNGVRRKSEEEDVRLSKKPRTRVSYSCGECHRRKQKCDRQIPCSHCIARKVPELCKAYTPGKTDQDVHVRLARLEHIVETALPQYWSQSHSPDTPDVASDRRRSSSPMEDGNRSQAEEEDPCGGMFESGRWFGKSASGSVAAPVVLEQLQYVEKLSAGDTLQASHLPADIFQPDSRLLATLEPQNAADKLKLLISDYGFSPSRVPELINELPPRHLSDRLVDYYFSAINWTRYPIPERDFRTAYSAICAEGMMPNPNNLRFLPLLFVVLAISIRLAPEHIGGDERSRKLTSSRFYWSSRRALIITAAIQPDCFEMVLTRMLSARFLILDRRMTESWNQLGAAVRTAQALGLHRDGADMGMDLVQVEKRRRIWSHLYHADRSIALVLGRPIAIQDVYTSTYPPSNVDDFVTSDLRKPLPLTTPTPSTFMILRHTLAGIMGRVSHHFQQVRSAHHYSDVLALDDELLKFMQTLPPHFAIEPDTSLDQSHPYIPIHRFLLVTEILFVRITLNRPYLLRRLGSDRYLRSRKACFESALTDYRIRRAFLATTTKEARDPIASAYREFQSAMISGIYLVLYPRGNDADNMHSVLDSFLEGRDARVKELDETTRREVNIIQFLKNRSTQMAEAAALAAQQHGDSPSSANKKPNMTLNLREYLQKPAVHPTAPSVAGPSLSVVQSHPIGAHPFANPPYMPPGHVPALPTHMQHTEGSGSQSGTGSPPGDVDSESTAQTLLDQWCNIFSGGPTDDSTGASARLPWGTPGLTDLSGWPLPTTPNMGAEPLPGLDGSDWSYWESLVNQIRSSPGRVHPLEVCSWVSILDLQHFPHSTVSRSMSKRSRAQTHLASEPVAKKSRTQTPSSFAPPTSPGTTKILSWNVETPVPFLDLTARKAGPSSEKPASNLSLLRDLIARHAFPDFVCLQEVRARHTDKEWIASLKSAPNGDGNGPQYATYTSLNRAARGQRHFGVITYVKNPNDVAVAREVDWDAEGRVLILEMKSGWALVNVYALNGSEYMWRDTTGQSAPKTRNERKREFNQLLMQECRMIQARGLRLVLVGDFNISLTKRDCVPRLRAEYPHSLARKEFTDTFIPVLDVVDVYRILHRDQRAFSWFAKGKPQGSDAARVDYALVERSIVDRVVESMYLEDPEERAHSDHAPFVVSLQGMGDLPPAAGNHEAALQGTQPATTYAEPTPQETQSSATYIEPAPQQQQESPLADHSSLPVPGQGEPALPAPDPTIDPSLQMDPQAFGLLVVQAVAASTAAES</sequence>
<dbReference type="GO" id="GO:0016787">
    <property type="term" value="F:hydrolase activity"/>
    <property type="evidence" value="ECO:0007669"/>
    <property type="project" value="UniProtKB-KW"/>
</dbReference>
<evidence type="ECO:0000313" key="13">
    <source>
        <dbReference type="Proteomes" id="UP000076727"/>
    </source>
</evidence>
<dbReference type="InterPro" id="IPR050613">
    <property type="entry name" value="Sec_Metabolite_Reg"/>
</dbReference>
<dbReference type="InterPro" id="IPR001138">
    <property type="entry name" value="Zn2Cys6_DnaBD"/>
</dbReference>
<dbReference type="Gene3D" id="3.60.10.10">
    <property type="entry name" value="Endonuclease/exonuclease/phosphatase"/>
    <property type="match status" value="1"/>
</dbReference>
<evidence type="ECO:0000256" key="1">
    <source>
        <dbReference type="ARBA" id="ARBA00004123"/>
    </source>
</evidence>
<keyword evidence="4" id="KW-0378">Hydrolase</keyword>
<dbReference type="PANTHER" id="PTHR31001">
    <property type="entry name" value="UNCHARACTERIZED TRANSCRIPTIONAL REGULATORY PROTEIN"/>
    <property type="match status" value="1"/>
</dbReference>
<dbReference type="GO" id="GO:0000981">
    <property type="term" value="F:DNA-binding transcription factor activity, RNA polymerase II-specific"/>
    <property type="evidence" value="ECO:0007669"/>
    <property type="project" value="InterPro"/>
</dbReference>
<evidence type="ECO:0000256" key="9">
    <source>
        <dbReference type="PIRSR" id="PIRSR604808-3"/>
    </source>
</evidence>
<dbReference type="GO" id="GO:0006281">
    <property type="term" value="P:DNA repair"/>
    <property type="evidence" value="ECO:0007669"/>
    <property type="project" value="InterPro"/>
</dbReference>
<gene>
    <name evidence="12" type="ORF">DAEQUDRAFT_701664</name>
</gene>
<feature type="site" description="Interaction with DNA substrate" evidence="9">
    <location>
        <position position="1169"/>
    </location>
</feature>
<keyword evidence="13" id="KW-1185">Reference proteome</keyword>
<dbReference type="Pfam" id="PF00172">
    <property type="entry name" value="Zn_clus"/>
    <property type="match status" value="1"/>
</dbReference>
<feature type="binding site" evidence="8">
    <location>
        <position position="1168"/>
    </location>
    <ligand>
        <name>Mg(2+)</name>
        <dbReference type="ChEBI" id="CHEBI:18420"/>
        <label>1</label>
    </ligand>
</feature>
<feature type="binding site" evidence="8">
    <location>
        <position position="1074"/>
    </location>
    <ligand>
        <name>Mg(2+)</name>
        <dbReference type="ChEBI" id="CHEBI:18420"/>
        <label>1</label>
    </ligand>
</feature>
<feature type="binding site" evidence="8">
    <location>
        <position position="1072"/>
    </location>
    <ligand>
        <name>Mg(2+)</name>
        <dbReference type="ChEBI" id="CHEBI:18420"/>
        <label>1</label>
    </ligand>
</feature>
<protein>
    <recommendedName>
        <fullName evidence="11">Zn(2)-C6 fungal-type domain-containing protein</fullName>
    </recommendedName>
</protein>
<feature type="compositionally biased region" description="Basic and acidic residues" evidence="10">
    <location>
        <begin position="24"/>
        <end position="33"/>
    </location>
</feature>
<dbReference type="STRING" id="1314783.A0A165U459"/>
<dbReference type="InterPro" id="IPR036864">
    <property type="entry name" value="Zn2-C6_fun-type_DNA-bd_sf"/>
</dbReference>
<dbReference type="GO" id="GO:0008270">
    <property type="term" value="F:zinc ion binding"/>
    <property type="evidence" value="ECO:0007669"/>
    <property type="project" value="InterPro"/>
</dbReference>
<evidence type="ECO:0000256" key="4">
    <source>
        <dbReference type="ARBA" id="ARBA00022801"/>
    </source>
</evidence>
<dbReference type="PROSITE" id="PS50048">
    <property type="entry name" value="ZN2_CY6_FUNGAL_2"/>
    <property type="match status" value="1"/>
</dbReference>
<dbReference type="SUPFAM" id="SSF56219">
    <property type="entry name" value="DNase I-like"/>
    <property type="match status" value="1"/>
</dbReference>
<feature type="site" description="Transition state stabilizer" evidence="9">
    <location>
        <position position="1074"/>
    </location>
</feature>
<dbReference type="PANTHER" id="PTHR31001:SF87">
    <property type="entry name" value="COL-21"/>
    <property type="match status" value="1"/>
</dbReference>
<dbReference type="OrthoDB" id="4934715at2759"/>
<evidence type="ECO:0000259" key="11">
    <source>
        <dbReference type="PROSITE" id="PS50048"/>
    </source>
</evidence>
<dbReference type="EMBL" id="KV429033">
    <property type="protein sequence ID" value="KZT74376.1"/>
    <property type="molecule type" value="Genomic_DNA"/>
</dbReference>
<dbReference type="InterPro" id="IPR005135">
    <property type="entry name" value="Endo/exonuclease/phosphatase"/>
</dbReference>
<dbReference type="SUPFAM" id="SSF57701">
    <property type="entry name" value="Zn2/Cys6 DNA-binding domain"/>
    <property type="match status" value="1"/>
</dbReference>
<feature type="region of interest" description="Disordered" evidence="10">
    <location>
        <begin position="702"/>
        <end position="743"/>
    </location>
</feature>
<feature type="binding site" evidence="8">
    <location>
        <position position="1169"/>
    </location>
    <ligand>
        <name>Mg(2+)</name>
        <dbReference type="ChEBI" id="CHEBI:18420"/>
        <label>1</label>
    </ligand>
</feature>
<evidence type="ECO:0000256" key="8">
    <source>
        <dbReference type="PIRSR" id="PIRSR604808-2"/>
    </source>
</evidence>
<evidence type="ECO:0000256" key="10">
    <source>
        <dbReference type="SAM" id="MobiDB-lite"/>
    </source>
</evidence>
<dbReference type="Pfam" id="PF04082">
    <property type="entry name" value="Fungal_trans"/>
    <property type="match status" value="1"/>
</dbReference>
<keyword evidence="6" id="KW-0539">Nucleus</keyword>
<comment type="similarity">
    <text evidence="2">Belongs to the DNA repair enzymes AP/ExoA family.</text>
</comment>
<dbReference type="GO" id="GO:0006351">
    <property type="term" value="P:DNA-templated transcription"/>
    <property type="evidence" value="ECO:0007669"/>
    <property type="project" value="InterPro"/>
</dbReference>
<dbReference type="InterPro" id="IPR036691">
    <property type="entry name" value="Endo/exonu/phosph_ase_sf"/>
</dbReference>
<dbReference type="Proteomes" id="UP000076727">
    <property type="component" value="Unassembled WGS sequence"/>
</dbReference>
<dbReference type="GO" id="GO:0005634">
    <property type="term" value="C:nucleus"/>
    <property type="evidence" value="ECO:0007669"/>
    <property type="project" value="UniProtKB-SubCell"/>
</dbReference>
<dbReference type="GO" id="GO:0004518">
    <property type="term" value="F:nuclease activity"/>
    <property type="evidence" value="ECO:0007669"/>
    <property type="project" value="InterPro"/>
</dbReference>
<feature type="site" description="Important for catalytic activity" evidence="9">
    <location>
        <position position="1140"/>
    </location>
</feature>
<dbReference type="PROSITE" id="PS51435">
    <property type="entry name" value="AP_NUCLEASE_F1_4"/>
    <property type="match status" value="1"/>
</dbReference>
<dbReference type="SMART" id="SM00066">
    <property type="entry name" value="GAL4"/>
    <property type="match status" value="1"/>
</dbReference>
<reference evidence="12 13" key="1">
    <citation type="journal article" date="2016" name="Mol. Biol. Evol.">
        <title>Comparative Genomics of Early-Diverging Mushroom-Forming Fungi Provides Insights into the Origins of Lignocellulose Decay Capabilities.</title>
        <authorList>
            <person name="Nagy L.G."/>
            <person name="Riley R."/>
            <person name="Tritt A."/>
            <person name="Adam C."/>
            <person name="Daum C."/>
            <person name="Floudas D."/>
            <person name="Sun H."/>
            <person name="Yadav J.S."/>
            <person name="Pangilinan J."/>
            <person name="Larsson K.H."/>
            <person name="Matsuura K."/>
            <person name="Barry K."/>
            <person name="Labutti K."/>
            <person name="Kuo R."/>
            <person name="Ohm R.A."/>
            <person name="Bhattacharya S.S."/>
            <person name="Shirouzu T."/>
            <person name="Yoshinaga Y."/>
            <person name="Martin F.M."/>
            <person name="Grigoriev I.V."/>
            <person name="Hibbett D.S."/>
        </authorList>
    </citation>
    <scope>NUCLEOTIDE SEQUENCE [LARGE SCALE GENOMIC DNA]</scope>
    <source>
        <strain evidence="12 13">L-15889</strain>
    </source>
</reference>